<proteinExistence type="predicted"/>
<gene>
    <name evidence="1" type="ORF">ElyMa_004990000</name>
</gene>
<protein>
    <submittedName>
        <fullName evidence="1">Uncharacterized protein</fullName>
    </submittedName>
</protein>
<evidence type="ECO:0000313" key="2">
    <source>
        <dbReference type="Proteomes" id="UP000762676"/>
    </source>
</evidence>
<evidence type="ECO:0000313" key="1">
    <source>
        <dbReference type="EMBL" id="GFS17746.1"/>
    </source>
</evidence>
<comment type="caution">
    <text evidence="1">The sequence shown here is derived from an EMBL/GenBank/DDBJ whole genome shotgun (WGS) entry which is preliminary data.</text>
</comment>
<sequence length="84" mass="9499">MRQWKTYTFESIRRITVTSLQGSLKVRSNGDIVLVQVRLEAQSQKISLNHAGRPTLPSQKIMFSGIWGRQGVNALFSNFAGLYD</sequence>
<keyword evidence="2" id="KW-1185">Reference proteome</keyword>
<dbReference type="EMBL" id="BMAT01009977">
    <property type="protein sequence ID" value="GFS17746.1"/>
    <property type="molecule type" value="Genomic_DNA"/>
</dbReference>
<name>A0AAV4J5T7_9GAST</name>
<dbReference type="Proteomes" id="UP000762676">
    <property type="component" value="Unassembled WGS sequence"/>
</dbReference>
<accession>A0AAV4J5T7</accession>
<organism evidence="1 2">
    <name type="scientific">Elysia marginata</name>
    <dbReference type="NCBI Taxonomy" id="1093978"/>
    <lineage>
        <taxon>Eukaryota</taxon>
        <taxon>Metazoa</taxon>
        <taxon>Spiralia</taxon>
        <taxon>Lophotrochozoa</taxon>
        <taxon>Mollusca</taxon>
        <taxon>Gastropoda</taxon>
        <taxon>Heterobranchia</taxon>
        <taxon>Euthyneura</taxon>
        <taxon>Panpulmonata</taxon>
        <taxon>Sacoglossa</taxon>
        <taxon>Placobranchoidea</taxon>
        <taxon>Plakobranchidae</taxon>
        <taxon>Elysia</taxon>
    </lineage>
</organism>
<reference evidence="1 2" key="1">
    <citation type="journal article" date="2021" name="Elife">
        <title>Chloroplast acquisition without the gene transfer in kleptoplastic sea slugs, Plakobranchus ocellatus.</title>
        <authorList>
            <person name="Maeda T."/>
            <person name="Takahashi S."/>
            <person name="Yoshida T."/>
            <person name="Shimamura S."/>
            <person name="Takaki Y."/>
            <person name="Nagai Y."/>
            <person name="Toyoda A."/>
            <person name="Suzuki Y."/>
            <person name="Arimoto A."/>
            <person name="Ishii H."/>
            <person name="Satoh N."/>
            <person name="Nishiyama T."/>
            <person name="Hasebe M."/>
            <person name="Maruyama T."/>
            <person name="Minagawa J."/>
            <person name="Obokata J."/>
            <person name="Shigenobu S."/>
        </authorList>
    </citation>
    <scope>NUCLEOTIDE SEQUENCE [LARGE SCALE GENOMIC DNA]</scope>
</reference>
<dbReference type="AlphaFoldDB" id="A0AAV4J5T7"/>